<evidence type="ECO:0000256" key="4">
    <source>
        <dbReference type="ARBA" id="ARBA00022679"/>
    </source>
</evidence>
<dbReference type="InterPro" id="IPR029055">
    <property type="entry name" value="Ntn_hydrolases_N"/>
</dbReference>
<comment type="catalytic activity">
    <reaction evidence="1">
        <text>D-fructose 6-phosphate + L-glutamine = D-glucosamine 6-phosphate + L-glutamate</text>
        <dbReference type="Rhea" id="RHEA:13237"/>
        <dbReference type="ChEBI" id="CHEBI:29985"/>
        <dbReference type="ChEBI" id="CHEBI:58359"/>
        <dbReference type="ChEBI" id="CHEBI:58725"/>
        <dbReference type="ChEBI" id="CHEBI:61527"/>
        <dbReference type="EC" id="2.6.1.16"/>
    </reaction>
</comment>
<keyword evidence="5" id="KW-0315">Glutamine amidotransferase</keyword>
<evidence type="ECO:0000313" key="7">
    <source>
        <dbReference type="EMBL" id="KAF9995447.1"/>
    </source>
</evidence>
<name>A0A9P6MEP2_9FUNG</name>
<dbReference type="PANTHER" id="PTHR10937">
    <property type="entry name" value="GLUCOSAMINE--FRUCTOSE-6-PHOSPHATE AMINOTRANSFERASE, ISOMERIZING"/>
    <property type="match status" value="1"/>
</dbReference>
<evidence type="ECO:0000256" key="5">
    <source>
        <dbReference type="ARBA" id="ARBA00022962"/>
    </source>
</evidence>
<dbReference type="GO" id="GO:0006002">
    <property type="term" value="P:fructose 6-phosphate metabolic process"/>
    <property type="evidence" value="ECO:0007669"/>
    <property type="project" value="TreeGrafter"/>
</dbReference>
<reference evidence="7" key="1">
    <citation type="journal article" date="2020" name="Fungal Divers.">
        <title>Resolving the Mortierellaceae phylogeny through synthesis of multi-gene phylogenetics and phylogenomics.</title>
        <authorList>
            <person name="Vandepol N."/>
            <person name="Liber J."/>
            <person name="Desiro A."/>
            <person name="Na H."/>
            <person name="Kennedy M."/>
            <person name="Barry K."/>
            <person name="Grigoriev I.V."/>
            <person name="Miller A.N."/>
            <person name="O'Donnell K."/>
            <person name="Stajich J.E."/>
            <person name="Bonito G."/>
        </authorList>
    </citation>
    <scope>NUCLEOTIDE SEQUENCE</scope>
    <source>
        <strain evidence="7">NRRL 2769</strain>
    </source>
</reference>
<evidence type="ECO:0000256" key="1">
    <source>
        <dbReference type="ARBA" id="ARBA00001031"/>
    </source>
</evidence>
<dbReference type="AlphaFoldDB" id="A0A9P6MEP2"/>
<keyword evidence="3" id="KW-0032">Aminotransferase</keyword>
<dbReference type="EC" id="2.6.1.16" evidence="2"/>
<evidence type="ECO:0000256" key="2">
    <source>
        <dbReference type="ARBA" id="ARBA00012916"/>
    </source>
</evidence>
<dbReference type="EMBL" id="JAAAID010003863">
    <property type="protein sequence ID" value="KAF9995447.1"/>
    <property type="molecule type" value="Genomic_DNA"/>
</dbReference>
<evidence type="ECO:0000259" key="6">
    <source>
        <dbReference type="PROSITE" id="PS51278"/>
    </source>
</evidence>
<feature type="domain" description="Glutamine amidotransferase type-2" evidence="6">
    <location>
        <begin position="2"/>
        <end position="82"/>
    </location>
</feature>
<comment type="caution">
    <text evidence="7">The sequence shown here is derived from an EMBL/GenBank/DDBJ whole genome shotgun (WGS) entry which is preliminary data.</text>
</comment>
<dbReference type="GO" id="GO:0006487">
    <property type="term" value="P:protein N-linked glycosylation"/>
    <property type="evidence" value="ECO:0007669"/>
    <property type="project" value="TreeGrafter"/>
</dbReference>
<feature type="non-terminal residue" evidence="7">
    <location>
        <position position="1"/>
    </location>
</feature>
<keyword evidence="4" id="KW-0808">Transferase</keyword>
<sequence>MCGIFAYLNYLTAVDRQTITDILTNGLKRLEYRGYDSAGLAIDGDSEKDVLIYKQVGKVAALQKLIEEQKSIDWGKTFTSHC</sequence>
<gene>
    <name evidence="7" type="primary">GFA1_2</name>
    <name evidence="7" type="ORF">BGZ80_007509</name>
</gene>
<dbReference type="InterPro" id="IPR017932">
    <property type="entry name" value="GATase_2_dom"/>
</dbReference>
<organism evidence="7 8">
    <name type="scientific">Entomortierella chlamydospora</name>
    <dbReference type="NCBI Taxonomy" id="101097"/>
    <lineage>
        <taxon>Eukaryota</taxon>
        <taxon>Fungi</taxon>
        <taxon>Fungi incertae sedis</taxon>
        <taxon>Mucoromycota</taxon>
        <taxon>Mortierellomycotina</taxon>
        <taxon>Mortierellomycetes</taxon>
        <taxon>Mortierellales</taxon>
        <taxon>Mortierellaceae</taxon>
        <taxon>Entomortierella</taxon>
    </lineage>
</organism>
<dbReference type="SUPFAM" id="SSF56235">
    <property type="entry name" value="N-terminal nucleophile aminohydrolases (Ntn hydrolases)"/>
    <property type="match status" value="1"/>
</dbReference>
<keyword evidence="8" id="KW-1185">Reference proteome</keyword>
<evidence type="ECO:0000256" key="3">
    <source>
        <dbReference type="ARBA" id="ARBA00022576"/>
    </source>
</evidence>
<accession>A0A9P6MEP2</accession>
<evidence type="ECO:0000313" key="8">
    <source>
        <dbReference type="Proteomes" id="UP000703661"/>
    </source>
</evidence>
<protein>
    <recommendedName>
        <fullName evidence="2">glutamine--fructose-6-phosphate transaminase (isomerizing)</fullName>
        <ecNumber evidence="2">2.6.1.16</ecNumber>
    </recommendedName>
</protein>
<proteinExistence type="predicted"/>
<dbReference type="PANTHER" id="PTHR10937:SF0">
    <property type="entry name" value="GLUTAMINE--FRUCTOSE-6-PHOSPHATE TRANSAMINASE (ISOMERIZING)"/>
    <property type="match status" value="1"/>
</dbReference>
<dbReference type="GO" id="GO:0006047">
    <property type="term" value="P:UDP-N-acetylglucosamine metabolic process"/>
    <property type="evidence" value="ECO:0007669"/>
    <property type="project" value="TreeGrafter"/>
</dbReference>
<dbReference type="GO" id="GO:0004360">
    <property type="term" value="F:glutamine-fructose-6-phosphate transaminase (isomerizing) activity"/>
    <property type="evidence" value="ECO:0007669"/>
    <property type="project" value="UniProtKB-EC"/>
</dbReference>
<dbReference type="Proteomes" id="UP000703661">
    <property type="component" value="Unassembled WGS sequence"/>
</dbReference>
<dbReference type="Gene3D" id="3.60.20.10">
    <property type="entry name" value="Glutamine Phosphoribosylpyrophosphate, subunit 1, domain 1"/>
    <property type="match status" value="1"/>
</dbReference>
<dbReference type="PROSITE" id="PS51278">
    <property type="entry name" value="GATASE_TYPE_2"/>
    <property type="match status" value="1"/>
</dbReference>